<dbReference type="EMBL" id="JAJFAZ020000003">
    <property type="protein sequence ID" value="KAI5340167.1"/>
    <property type="molecule type" value="Genomic_DNA"/>
</dbReference>
<evidence type="ECO:0000313" key="1">
    <source>
        <dbReference type="EMBL" id="KAI5340167.1"/>
    </source>
</evidence>
<reference evidence="1 2" key="1">
    <citation type="journal article" date="2022" name="G3 (Bethesda)">
        <title>Whole-genome sequence and methylome profiling of the almond [Prunus dulcis (Mill.) D.A. Webb] cultivar 'Nonpareil'.</title>
        <authorList>
            <person name="D'Amico-Willman K.M."/>
            <person name="Ouma W.Z."/>
            <person name="Meulia T."/>
            <person name="Sideli G.M."/>
            <person name="Gradziel T.M."/>
            <person name="Fresnedo-Ramirez J."/>
        </authorList>
    </citation>
    <scope>NUCLEOTIDE SEQUENCE [LARGE SCALE GENOMIC DNA]</scope>
    <source>
        <strain evidence="1">Clone GOH B32 T37-40</strain>
    </source>
</reference>
<name>A0AAD4WD54_PRUDU</name>
<accession>A0AAD4WD54</accession>
<gene>
    <name evidence="1" type="ORF">L3X38_019441</name>
</gene>
<keyword evidence="2" id="KW-1185">Reference proteome</keyword>
<evidence type="ECO:0000313" key="2">
    <source>
        <dbReference type="Proteomes" id="UP001054821"/>
    </source>
</evidence>
<protein>
    <submittedName>
        <fullName evidence="1">Uncharacterized protein</fullName>
    </submittedName>
</protein>
<organism evidence="1 2">
    <name type="scientific">Prunus dulcis</name>
    <name type="common">Almond</name>
    <name type="synonym">Amygdalus dulcis</name>
    <dbReference type="NCBI Taxonomy" id="3755"/>
    <lineage>
        <taxon>Eukaryota</taxon>
        <taxon>Viridiplantae</taxon>
        <taxon>Streptophyta</taxon>
        <taxon>Embryophyta</taxon>
        <taxon>Tracheophyta</taxon>
        <taxon>Spermatophyta</taxon>
        <taxon>Magnoliopsida</taxon>
        <taxon>eudicotyledons</taxon>
        <taxon>Gunneridae</taxon>
        <taxon>Pentapetalae</taxon>
        <taxon>rosids</taxon>
        <taxon>fabids</taxon>
        <taxon>Rosales</taxon>
        <taxon>Rosaceae</taxon>
        <taxon>Amygdaloideae</taxon>
        <taxon>Amygdaleae</taxon>
        <taxon>Prunus</taxon>
    </lineage>
</organism>
<proteinExistence type="predicted"/>
<dbReference type="Proteomes" id="UP001054821">
    <property type="component" value="Chromosome 3"/>
</dbReference>
<comment type="caution">
    <text evidence="1">The sequence shown here is derived from an EMBL/GenBank/DDBJ whole genome shotgun (WGS) entry which is preliminary data.</text>
</comment>
<dbReference type="AlphaFoldDB" id="A0AAD4WD54"/>
<sequence length="122" mass="14185">MQTLPQLCLDPSIRCRCPHCRKDWNSNQQGAYTRVFFVRGPTEIVHMTTCYQVDDEDVSEEISETHEEQKVLTQVEDSPSYFNIEEAVELPKAVRIALVKTLMDLNVHPNQIREVKKLEHES</sequence>